<dbReference type="PANTHER" id="PTHR36617">
    <property type="entry name" value="PROTEIN, PUTATIVE-RELATED"/>
    <property type="match status" value="1"/>
</dbReference>
<feature type="compositionally biased region" description="Polar residues" evidence="1">
    <location>
        <begin position="1495"/>
        <end position="1507"/>
    </location>
</feature>
<dbReference type="CDD" id="cd00590">
    <property type="entry name" value="RRM_SF"/>
    <property type="match status" value="1"/>
</dbReference>
<accession>A0A6L2L3W3</accession>
<dbReference type="Gene3D" id="3.60.10.10">
    <property type="entry name" value="Endonuclease/exonuclease/phosphatase"/>
    <property type="match status" value="1"/>
</dbReference>
<keyword evidence="2" id="KW-0808">Transferase</keyword>
<feature type="region of interest" description="Disordered" evidence="1">
    <location>
        <begin position="244"/>
        <end position="273"/>
    </location>
</feature>
<dbReference type="InterPro" id="IPR035979">
    <property type="entry name" value="RBD_domain_sf"/>
</dbReference>
<reference evidence="2" key="1">
    <citation type="journal article" date="2019" name="Sci. Rep.">
        <title>Draft genome of Tanacetum cinerariifolium, the natural source of mosquito coil.</title>
        <authorList>
            <person name="Yamashiro T."/>
            <person name="Shiraishi A."/>
            <person name="Satake H."/>
            <person name="Nakayama K."/>
        </authorList>
    </citation>
    <scope>NUCLEOTIDE SEQUENCE</scope>
</reference>
<evidence type="ECO:0000313" key="2">
    <source>
        <dbReference type="EMBL" id="GEU54925.1"/>
    </source>
</evidence>
<feature type="compositionally biased region" description="Acidic residues" evidence="1">
    <location>
        <begin position="1512"/>
        <end position="1523"/>
    </location>
</feature>
<dbReference type="InterPro" id="IPR036691">
    <property type="entry name" value="Endo/exonu/phosph_ase_sf"/>
</dbReference>
<keyword evidence="2" id="KW-0695">RNA-directed DNA polymerase</keyword>
<feature type="compositionally biased region" description="Basic and acidic residues" evidence="1">
    <location>
        <begin position="253"/>
        <end position="273"/>
    </location>
</feature>
<proteinExistence type="predicted"/>
<feature type="region of interest" description="Disordered" evidence="1">
    <location>
        <begin position="1487"/>
        <end position="1523"/>
    </location>
</feature>
<gene>
    <name evidence="2" type="ORF">Tci_026903</name>
</gene>
<organism evidence="2">
    <name type="scientific">Tanacetum cinerariifolium</name>
    <name type="common">Dalmatian daisy</name>
    <name type="synonym">Chrysanthemum cinerariifolium</name>
    <dbReference type="NCBI Taxonomy" id="118510"/>
    <lineage>
        <taxon>Eukaryota</taxon>
        <taxon>Viridiplantae</taxon>
        <taxon>Streptophyta</taxon>
        <taxon>Embryophyta</taxon>
        <taxon>Tracheophyta</taxon>
        <taxon>Spermatophyta</taxon>
        <taxon>Magnoliopsida</taxon>
        <taxon>eudicotyledons</taxon>
        <taxon>Gunneridae</taxon>
        <taxon>Pentapetalae</taxon>
        <taxon>asterids</taxon>
        <taxon>campanulids</taxon>
        <taxon>Asterales</taxon>
        <taxon>Asteraceae</taxon>
        <taxon>Asteroideae</taxon>
        <taxon>Anthemideae</taxon>
        <taxon>Anthemidinae</taxon>
        <taxon>Tanacetum</taxon>
    </lineage>
</organism>
<comment type="caution">
    <text evidence="2">The sequence shown here is derived from an EMBL/GenBank/DDBJ whole genome shotgun (WGS) entry which is preliminary data.</text>
</comment>
<dbReference type="GO" id="GO:0003964">
    <property type="term" value="F:RNA-directed DNA polymerase activity"/>
    <property type="evidence" value="ECO:0007669"/>
    <property type="project" value="UniProtKB-KW"/>
</dbReference>
<dbReference type="PANTHER" id="PTHR36617:SF5">
    <property type="entry name" value="OS05G0421675 PROTEIN"/>
    <property type="match status" value="1"/>
</dbReference>
<keyword evidence="2" id="KW-0548">Nucleotidyltransferase</keyword>
<name>A0A6L2L3W3_TANCI</name>
<evidence type="ECO:0000256" key="1">
    <source>
        <dbReference type="SAM" id="MobiDB-lite"/>
    </source>
</evidence>
<dbReference type="SUPFAM" id="SSF54928">
    <property type="entry name" value="RNA-binding domain, RBD"/>
    <property type="match status" value="1"/>
</dbReference>
<sequence length="1523" mass="170462">MWRNEVEGRATKVAHSIFVMNFPSGTSARQLWDICEQYGKVVDTFIPARVSKEAVSNDARPHKVEKHMEDKPVMVIDTDCLFDKNSDLTMVAKVKTVDSMPNLRIIFNDEGFKNVSIRYLGGFWVSLKFTDTHACDNFKRHEDVEGIPSVAWTNKAFTKIAKKMGELLFTEDPDDNNLWRKRPCVVTKEEDFIMGSFKIIIKGKVSVIRACEFIGWTPDFKKEETETSSDNGDEESKKSIPYKDICSGVKGKGSSESDGKRDMDNNNGDVGEKSDDPFSIYNLLTQKDKNIEEKRMLWNYLHEVLNRWKGEVIVMRDFNKVYFPSERYGSVFNKQGATSFNSFIDTSNLIDIPLGGFSFTWAVKDATKMRFEELVKDSWHNDVVVDINEMSYLKKKFQMLKKKIKIWDLRDLDAFREKDLVQKAKVKRRGYGCGDKKAVWDCGRDKSPGPNGFTFEFMEVIGGTVCRAVKCFFQTGTFPKGCNPSFIALIPKVNDAKFLKDFRPISIIGCQYKIVKKILTNRLSLVVGSLVSKEQSAFIRGHQILDGSHESLHISHLFYAEDAVFIGEWKEENLHHLVSILRCFYLASSLWINIHKCCIMGVGGVKHDEVIRGAHLIECEAAKTPFKYLRVMVGSKMSHIHSWDLIINKVVARLSNGRRRRFLLVVGVLKRLESWRSSFFRGMEPDVRKASWWFSWDNVAAGKEVGGLGKSSNWLDCIRSISHLKGRGVDLYLYMKKKVGNGNDSLFWLENWLGEGNLKVKYPRLFALEENKEVFIRDKVQNGLRFGFRRTLKGEQKNLDGEGVFLVSSARRFIDEGLCVMDGSPSRWLKLIPIKVNILAWRLASNKLPTRFLGWWGLSDIGISRYQGWLNWFDGLRLRKEVKDCLEINVTRLRFRDAPAYFAAICSVHGYLLLRDVSLYLLDIKSVLTQKYLKIFCQNFHIPDDVHPQLPGLNQIIHEMSLERLVSILDFLTAKVSHFEILCRVHGIEPTVRLLRESMSRGKRLMDSTVGRLVSLLPVAPARAESELEASVDRLFDECGSADHVDSAAGGDQDVETEMVTGIKIIAAENLREDHETFIGAATGGKYPSVFKELLASSILSFEAGVEAVATLPLVTSSIFATPEHESGAPADSITGLNLRTISPSKRFAISSESSHHSITNATDARIDSFIRSVALPPVMTEAVITINIVSILFASAPETGTKVISSVHAFMFHDSDSKGTVKSGVAGSSYIPGKVLSMGSQEINSETIHQVFVLQGNVSNNTLLDDHDDLDLKDLNVAVSSLRSQKDGLVDQVAKLDADLLEMALHLEEKFYPHLPTTISALGVAINRAINKGMQDGLSASIIHGREGRSLADVAAYNLVAEADYNSALQRLREMDFLLLFELSSYKNASVEDIMSLLWLEGLLADTPGMSDLQPNVDQENITAKRSALIGVWDPLVDPLSAENLVGMTGTSDSVPAAIATTTALSTTFASTSFVPPITIEDYEIAGTDGPENAQGQGQGNVTSFPTVEFEKEDLDTTLEPS</sequence>
<protein>
    <submittedName>
        <fullName evidence="2">RNA-directed DNA polymerase, eukaryota</fullName>
    </submittedName>
</protein>
<dbReference type="EMBL" id="BKCJ010003410">
    <property type="protein sequence ID" value="GEU54925.1"/>
    <property type="molecule type" value="Genomic_DNA"/>
</dbReference>
<dbReference type="GO" id="GO:0003676">
    <property type="term" value="F:nucleic acid binding"/>
    <property type="evidence" value="ECO:0007669"/>
    <property type="project" value="InterPro"/>
</dbReference>